<gene>
    <name evidence="2" type="ORF">Celaphus_00001298</name>
</gene>
<organism evidence="2 3">
    <name type="scientific">Cervus elaphus hippelaphus</name>
    <name type="common">European red deer</name>
    <dbReference type="NCBI Taxonomy" id="46360"/>
    <lineage>
        <taxon>Eukaryota</taxon>
        <taxon>Metazoa</taxon>
        <taxon>Chordata</taxon>
        <taxon>Craniata</taxon>
        <taxon>Vertebrata</taxon>
        <taxon>Euteleostomi</taxon>
        <taxon>Mammalia</taxon>
        <taxon>Eutheria</taxon>
        <taxon>Laurasiatheria</taxon>
        <taxon>Artiodactyla</taxon>
        <taxon>Ruminantia</taxon>
        <taxon>Pecora</taxon>
        <taxon>Cervidae</taxon>
        <taxon>Cervinae</taxon>
        <taxon>Cervus</taxon>
    </lineage>
</organism>
<reference evidence="2 3" key="1">
    <citation type="journal article" date="2018" name="Mol. Genet. Genomics">
        <title>The red deer Cervus elaphus genome CerEla1.0: sequencing, annotating, genes, and chromosomes.</title>
        <authorList>
            <person name="Bana N.A."/>
            <person name="Nyiri A."/>
            <person name="Nagy J."/>
            <person name="Frank K."/>
            <person name="Nagy T."/>
            <person name="Steger V."/>
            <person name="Schiller M."/>
            <person name="Lakatos P."/>
            <person name="Sugar L."/>
            <person name="Horn P."/>
            <person name="Barta E."/>
            <person name="Orosz L."/>
        </authorList>
    </citation>
    <scope>NUCLEOTIDE SEQUENCE [LARGE SCALE GENOMIC DNA]</scope>
    <source>
        <strain evidence="2">Hungarian</strain>
    </source>
</reference>
<dbReference type="AlphaFoldDB" id="A0A212D7L9"/>
<protein>
    <submittedName>
        <fullName evidence="2">Uncharacterized protein</fullName>
    </submittedName>
</protein>
<keyword evidence="3" id="KW-1185">Reference proteome</keyword>
<proteinExistence type="predicted"/>
<accession>A0A212D7L9</accession>
<name>A0A212D7L9_CEREH</name>
<evidence type="ECO:0000256" key="1">
    <source>
        <dbReference type="SAM" id="MobiDB-lite"/>
    </source>
</evidence>
<comment type="caution">
    <text evidence="2">The sequence shown here is derived from an EMBL/GenBank/DDBJ whole genome shotgun (WGS) entry which is preliminary data.</text>
</comment>
<feature type="compositionally biased region" description="Polar residues" evidence="1">
    <location>
        <begin position="18"/>
        <end position="27"/>
    </location>
</feature>
<evidence type="ECO:0000313" key="3">
    <source>
        <dbReference type="Proteomes" id="UP000242450"/>
    </source>
</evidence>
<dbReference type="Proteomes" id="UP000242450">
    <property type="component" value="Chromosome 5"/>
</dbReference>
<dbReference type="EMBL" id="MKHE01000005">
    <property type="protein sequence ID" value="OWK14249.1"/>
    <property type="molecule type" value="Genomic_DNA"/>
</dbReference>
<evidence type="ECO:0000313" key="2">
    <source>
        <dbReference type="EMBL" id="OWK14249.1"/>
    </source>
</evidence>
<sequence>MALLEGPTAQEGADLRMSQDSNNSLGQENHPIKGNKTAVGSNFLLKPDLYVKEDIIFMDLAFCVVPEEVYARFALCMLVVAAGAYVHVVTHFIQAGLLSALGSLG</sequence>
<feature type="region of interest" description="Disordered" evidence="1">
    <location>
        <begin position="1"/>
        <end position="33"/>
    </location>
</feature>